<keyword evidence="5" id="KW-0677">Repeat</keyword>
<name>A0A8J6HIY0_TENMO</name>
<keyword evidence="8" id="KW-0539">Nucleus</keyword>
<feature type="domain" description="Proteasome activator complex subunit 4-like HEAT repeat-like" evidence="11">
    <location>
        <begin position="713"/>
        <end position="997"/>
    </location>
</feature>
<dbReference type="InterPro" id="IPR016024">
    <property type="entry name" value="ARM-type_fold"/>
</dbReference>
<dbReference type="SUPFAM" id="SSF48371">
    <property type="entry name" value="ARM repeat"/>
    <property type="match status" value="1"/>
</dbReference>
<evidence type="ECO:0000256" key="1">
    <source>
        <dbReference type="ARBA" id="ARBA00004324"/>
    </source>
</evidence>
<organism evidence="12 13">
    <name type="scientific">Tenebrio molitor</name>
    <name type="common">Yellow mealworm beetle</name>
    <dbReference type="NCBI Taxonomy" id="7067"/>
    <lineage>
        <taxon>Eukaryota</taxon>
        <taxon>Metazoa</taxon>
        <taxon>Ecdysozoa</taxon>
        <taxon>Arthropoda</taxon>
        <taxon>Hexapoda</taxon>
        <taxon>Insecta</taxon>
        <taxon>Pterygota</taxon>
        <taxon>Neoptera</taxon>
        <taxon>Endopterygota</taxon>
        <taxon>Coleoptera</taxon>
        <taxon>Polyphaga</taxon>
        <taxon>Cucujiformia</taxon>
        <taxon>Tenebrionidae</taxon>
        <taxon>Tenebrio</taxon>
    </lineage>
</organism>
<evidence type="ECO:0000256" key="5">
    <source>
        <dbReference type="ARBA" id="ARBA00022737"/>
    </source>
</evidence>
<reference evidence="12" key="2">
    <citation type="submission" date="2021-08" db="EMBL/GenBank/DDBJ databases">
        <authorList>
            <person name="Eriksson T."/>
        </authorList>
    </citation>
    <scope>NUCLEOTIDE SEQUENCE</scope>
    <source>
        <strain evidence="12">Stoneville</strain>
        <tissue evidence="12">Whole head</tissue>
    </source>
</reference>
<dbReference type="InterPro" id="IPR035309">
    <property type="entry name" value="PSME4"/>
</dbReference>
<dbReference type="GO" id="GO:0006281">
    <property type="term" value="P:DNA repair"/>
    <property type="evidence" value="ECO:0007669"/>
    <property type="project" value="UniProtKB-KW"/>
</dbReference>
<gene>
    <name evidence="12" type="ORF">GEV33_003179</name>
</gene>
<evidence type="ECO:0000259" key="11">
    <source>
        <dbReference type="Pfam" id="PF23096"/>
    </source>
</evidence>
<keyword evidence="4" id="KW-0963">Cytoplasm</keyword>
<evidence type="ECO:0000259" key="10">
    <source>
        <dbReference type="Pfam" id="PF16507"/>
    </source>
</evidence>
<keyword evidence="13" id="KW-1185">Reference proteome</keyword>
<dbReference type="GO" id="GO:0016504">
    <property type="term" value="F:peptidase activator activity"/>
    <property type="evidence" value="ECO:0007669"/>
    <property type="project" value="InterPro"/>
</dbReference>
<evidence type="ECO:0000256" key="3">
    <source>
        <dbReference type="ARBA" id="ARBA00005739"/>
    </source>
</evidence>
<comment type="subcellular location">
    <subcellularLocation>
        <location evidence="2">Cytoplasm</location>
    </subcellularLocation>
    <subcellularLocation>
        <location evidence="1">Nucleus speckle</location>
    </subcellularLocation>
</comment>
<sequence length="1377" mass="159074">MVQGPRSNYPEGFTHALPLLMALLPGIDPNDIRKCMVTFNFMVHFINMIPLVNCSEASKYYEDLTEEEHIVCEATDGFEDFILQFFDRLCLWVDSNSLDFVRLEQVASSQNNKNRTEVIAESALFSIVSAILHQCSPQIFATALKKVFNFVCDKVLEIQIAGRMAAIICQGFAKVNPKETLKLFIPHLCDIIERLLNENPNIEQEEHLDAELLYNFQILSEVVDAKSELLHYSDRLTKILDRTLHMNSLTGSQMAARMLENMVTSLTYILPTEFRSSSTPFDTHVKDFLAIREWGKPQNIKDLKISWYVPGDKEIALVQSLVDKYLVPEVEKLNKFAANDMTLTREELRRSLKIIISMLSSHPVLPIWDEPAIQLVDSVLDPWAFNLIVSNSYAVNMPDGANIRKVIADLMHKVQKKVLEVDEGDTKSIFNIVHIYNILLFNKSRVHDFEYSWKNFHMVKKLLEDRLHQNKLHLRHVLINRVMLQQEFRTESRSCSFTETHKQILLDLFELSVCRYSEVRITAQCKVFAVVSYFPYSYTVLTPRMFEILKLNSEEHHEKFKGCLYVLIGPKNHPIVARHDWNFIRQLWPLIVKSMPSEKPSIVNLINAVLDAVNRYFPTIAINLVFPQACLDAAQVLSSGVPKCNLLDFQKYMDEGERALVVKCQNRTTAYNETVDGLLDACINGNLHWRYHSMAVTFLKILVHYDVKYNVNIVKYFLQALINESITIRKTALRVVLFILVQNKPRFKKIEIDPYSFSKCEVKNHKTVPGIREDNKWLLYDSKTIPKSAEAWDEPRFLHDHSTGFYAWPTKVEIYAPSTEQPNIDKRFQNLSVEEKEIYNFFNNPENLQQFIEYFSMEEKKGKDQFNAYKFLLFKNLFKIFEDKLLDQIIPHIEKLVADKNESSQRCAAEIISGLIRGSKHWSYDKVTKLWSLLIPILRTAILNMCSETMTDWGLSMAMALDSRDPSRHHWVLEFLSNDPLSDQTSFVACGRLHMLHAALNQQTWRNHELTIRLFDYFKQHLSHPFQNIRDKISSCLTMIFSKDLVFPSDDGTNPHSIKAFFKEIMPTFDNLYSYSLSKVDVKDNQDVTNVSKDLQGLSLENEETRENAMRLFKLVSKYVTSSVVRMNYSTLPEYFEILPLCCVLQSNDTDDEVAPICANLLAVLAYTVTIDKYMSAAIAAIKKVATCPFWSARAVITEFMSAFVFHNMATIISKKEWVLEIQQMVLELLEDVQPEVRNSASQVLSGLLHCQFIPNPQDLLIQFKQKAKTKLKRKNNESRGGINLTNNTLRFRHAGVLGLCTFINSHPYDVPDYLPDIFGQLGPHLNDPQPIPTTIRKTLGDFKRTHHENWEIHKLKFTEEELLVLSDLTVPPSYYA</sequence>
<dbReference type="Proteomes" id="UP000719412">
    <property type="component" value="Unassembled WGS sequence"/>
</dbReference>
<evidence type="ECO:0000313" key="13">
    <source>
        <dbReference type="Proteomes" id="UP000719412"/>
    </source>
</evidence>
<dbReference type="Gene3D" id="1.25.10.10">
    <property type="entry name" value="Leucine-rich Repeat Variant"/>
    <property type="match status" value="1"/>
</dbReference>
<evidence type="ECO:0000256" key="7">
    <source>
        <dbReference type="ARBA" id="ARBA00023204"/>
    </source>
</evidence>
<proteinExistence type="inferred from homology"/>
<dbReference type="EMBL" id="JABDTM020014126">
    <property type="protein sequence ID" value="KAH0819610.1"/>
    <property type="molecule type" value="Genomic_DNA"/>
</dbReference>
<dbReference type="PANTHER" id="PTHR32170:SF3">
    <property type="entry name" value="PROTEASOME ACTIVATOR COMPLEX SUBUNIT 4"/>
    <property type="match status" value="1"/>
</dbReference>
<accession>A0A8J6HIY0</accession>
<evidence type="ECO:0000313" key="12">
    <source>
        <dbReference type="EMBL" id="KAH0819610.1"/>
    </source>
</evidence>
<evidence type="ECO:0000256" key="2">
    <source>
        <dbReference type="ARBA" id="ARBA00004496"/>
    </source>
</evidence>
<evidence type="ECO:0000256" key="4">
    <source>
        <dbReference type="ARBA" id="ARBA00022490"/>
    </source>
</evidence>
<dbReference type="GO" id="GO:0005829">
    <property type="term" value="C:cytosol"/>
    <property type="evidence" value="ECO:0007669"/>
    <property type="project" value="TreeGrafter"/>
</dbReference>
<evidence type="ECO:0000259" key="9">
    <source>
        <dbReference type="Pfam" id="PF11919"/>
    </source>
</evidence>
<dbReference type="InterPro" id="IPR032430">
    <property type="entry name" value="Blm10_mid"/>
</dbReference>
<dbReference type="InterPro" id="IPR021843">
    <property type="entry name" value="PSME4_C"/>
</dbReference>
<evidence type="ECO:0000256" key="6">
    <source>
        <dbReference type="ARBA" id="ARBA00022763"/>
    </source>
</evidence>
<dbReference type="GO" id="GO:0016607">
    <property type="term" value="C:nuclear speck"/>
    <property type="evidence" value="ECO:0007669"/>
    <property type="project" value="UniProtKB-SubCell"/>
</dbReference>
<dbReference type="InterPro" id="IPR011989">
    <property type="entry name" value="ARM-like"/>
</dbReference>
<keyword evidence="7" id="KW-0234">DNA repair</keyword>
<dbReference type="Pfam" id="PF11919">
    <property type="entry name" value="PSME4_C"/>
    <property type="match status" value="1"/>
</dbReference>
<dbReference type="Pfam" id="PF23096">
    <property type="entry name" value="HEAT_PSME4"/>
    <property type="match status" value="1"/>
</dbReference>
<comment type="caution">
    <text evidence="12">The sequence shown here is derived from an EMBL/GenBank/DDBJ whole genome shotgun (WGS) entry which is preliminary data.</text>
</comment>
<comment type="similarity">
    <text evidence="3">Belongs to the BLM10 family.</text>
</comment>
<protein>
    <recommendedName>
        <fullName evidence="14">Proteasome activator complex subunit 4</fullName>
    </recommendedName>
</protein>
<dbReference type="GO" id="GO:0070628">
    <property type="term" value="F:proteasome binding"/>
    <property type="evidence" value="ECO:0007669"/>
    <property type="project" value="InterPro"/>
</dbReference>
<feature type="domain" description="Proteasome activator complex subunit 4 C-terminal" evidence="9">
    <location>
        <begin position="1293"/>
        <end position="1377"/>
    </location>
</feature>
<evidence type="ECO:0008006" key="14">
    <source>
        <dbReference type="Google" id="ProtNLM"/>
    </source>
</evidence>
<evidence type="ECO:0000256" key="8">
    <source>
        <dbReference type="ARBA" id="ARBA00023242"/>
    </source>
</evidence>
<dbReference type="PANTHER" id="PTHR32170">
    <property type="entry name" value="PROTEASOME ACTIVATOR COMPLEX SUBUNIT 4"/>
    <property type="match status" value="1"/>
</dbReference>
<dbReference type="Pfam" id="PF16507">
    <property type="entry name" value="HEAT_PSME4_mid"/>
    <property type="match status" value="1"/>
</dbReference>
<reference evidence="12" key="1">
    <citation type="journal article" date="2020" name="J Insects Food Feed">
        <title>The yellow mealworm (Tenebrio molitor) genome: a resource for the emerging insects as food and feed industry.</title>
        <authorList>
            <person name="Eriksson T."/>
            <person name="Andere A."/>
            <person name="Kelstrup H."/>
            <person name="Emery V."/>
            <person name="Picard C."/>
        </authorList>
    </citation>
    <scope>NUCLEOTIDE SEQUENCE</scope>
    <source>
        <strain evidence="12">Stoneville</strain>
        <tissue evidence="12">Whole head</tissue>
    </source>
</reference>
<feature type="domain" description="Proteasome activator Blm10 middle HEAT repeats region" evidence="10">
    <location>
        <begin position="9"/>
        <end position="365"/>
    </location>
</feature>
<dbReference type="GO" id="GO:0010499">
    <property type="term" value="P:proteasomal ubiquitin-independent protein catabolic process"/>
    <property type="evidence" value="ECO:0007669"/>
    <property type="project" value="TreeGrafter"/>
</dbReference>
<keyword evidence="6" id="KW-0227">DNA damage</keyword>
<dbReference type="InterPro" id="IPR055455">
    <property type="entry name" value="HEAT_PSME4"/>
</dbReference>